<evidence type="ECO:0000313" key="1">
    <source>
        <dbReference type="EMBL" id="KAE8167196.1"/>
    </source>
</evidence>
<keyword evidence="2" id="KW-1185">Reference proteome</keyword>
<dbReference type="EMBL" id="ML738590">
    <property type="protein sequence ID" value="KAE8167196.1"/>
    <property type="molecule type" value="Genomic_DNA"/>
</dbReference>
<evidence type="ECO:0000313" key="2">
    <source>
        <dbReference type="Proteomes" id="UP000326950"/>
    </source>
</evidence>
<proteinExistence type="predicted"/>
<dbReference type="AlphaFoldDB" id="A0A5N6V855"/>
<organism evidence="1 2">
    <name type="scientific">Aspergillus tamarii</name>
    <dbReference type="NCBI Taxonomy" id="41984"/>
    <lineage>
        <taxon>Eukaryota</taxon>
        <taxon>Fungi</taxon>
        <taxon>Dikarya</taxon>
        <taxon>Ascomycota</taxon>
        <taxon>Pezizomycotina</taxon>
        <taxon>Eurotiomycetes</taxon>
        <taxon>Eurotiomycetidae</taxon>
        <taxon>Eurotiales</taxon>
        <taxon>Aspergillaceae</taxon>
        <taxon>Aspergillus</taxon>
        <taxon>Aspergillus subgen. Circumdati</taxon>
    </lineage>
</organism>
<accession>A0A5N6V855</accession>
<gene>
    <name evidence="1" type="ORF">BDV40DRAFT_188588</name>
</gene>
<name>A0A5N6V855_ASPTM</name>
<protein>
    <submittedName>
        <fullName evidence="1">Uncharacterized protein</fullName>
    </submittedName>
</protein>
<dbReference type="Proteomes" id="UP000326950">
    <property type="component" value="Unassembled WGS sequence"/>
</dbReference>
<sequence>MKTNHRDVLVIHGHCRQPFVMCKNCEPRFPQNVSRTQDDRKKWHTCTKPCTRSPSGLSVCSWKPFPFTRSDQTKRSERTYSLHIHSLLQLQHHTVDALLQERPSARVSLPSVIWRPQSYPMRHSSMSDLRFIQVILVRCLGNQGGRHGAFRI</sequence>
<reference evidence="1 2" key="1">
    <citation type="submission" date="2019-04" db="EMBL/GenBank/DDBJ databases">
        <title>Friends and foes A comparative genomics study of 23 Aspergillus species from section Flavi.</title>
        <authorList>
            <consortium name="DOE Joint Genome Institute"/>
            <person name="Kjaerbolling I."/>
            <person name="Vesth T."/>
            <person name="Frisvad J.C."/>
            <person name="Nybo J.L."/>
            <person name="Theobald S."/>
            <person name="Kildgaard S."/>
            <person name="Isbrandt T."/>
            <person name="Kuo A."/>
            <person name="Sato A."/>
            <person name="Lyhne E.K."/>
            <person name="Kogle M.E."/>
            <person name="Wiebenga A."/>
            <person name="Kun R.S."/>
            <person name="Lubbers R.J."/>
            <person name="Makela M.R."/>
            <person name="Barry K."/>
            <person name="Chovatia M."/>
            <person name="Clum A."/>
            <person name="Daum C."/>
            <person name="Haridas S."/>
            <person name="He G."/>
            <person name="LaButti K."/>
            <person name="Lipzen A."/>
            <person name="Mondo S."/>
            <person name="Riley R."/>
            <person name="Salamov A."/>
            <person name="Simmons B.A."/>
            <person name="Magnuson J.K."/>
            <person name="Henrissat B."/>
            <person name="Mortensen U.H."/>
            <person name="Larsen T.O."/>
            <person name="Devries R.P."/>
            <person name="Grigoriev I.V."/>
            <person name="Machida M."/>
            <person name="Baker S.E."/>
            <person name="Andersen M.R."/>
        </authorList>
    </citation>
    <scope>NUCLEOTIDE SEQUENCE [LARGE SCALE GENOMIC DNA]</scope>
    <source>
        <strain evidence="1 2">CBS 117626</strain>
    </source>
</reference>